<evidence type="ECO:0000313" key="6">
    <source>
        <dbReference type="Proteomes" id="UP000291117"/>
    </source>
</evidence>
<comment type="caution">
    <text evidence="5">The sequence shown here is derived from an EMBL/GenBank/DDBJ whole genome shotgun (WGS) entry which is preliminary data.</text>
</comment>
<dbReference type="RefSeq" id="WP_131610179.1">
    <property type="nucleotide sequence ID" value="NZ_SJSM01000010.1"/>
</dbReference>
<sequence length="325" mass="38118">MERPATMIFNSPILSRLDTTSKLPADSKYKIIYAQSEKLDINEGSLICQYFSHYLFFIEVIEFRLNKPLNARYRLNRSSLFLFFVLDGKIDFSTIDDEAITGAEKGICYVTYTKEGEYQYSLPKGVHRICYLCPRASWITKNLNYYPRLKPFMESMLEGNKLYGLMAACQMNGSIYDNLNELFGLIDTESTDLETQQTRSVKKLISEYQRLVDAKFAQKVYIVRDYLEANYMDPEISNRQLASSFFITEKTLIENFKEEFNTTPYTYLIHIRMQHAKSMLSNREHVNEVYGKVGYKDVHSFSTQFKKFFGYPPSKGRFFPSLFYF</sequence>
<keyword evidence="1" id="KW-0805">Transcription regulation</keyword>
<evidence type="ECO:0000313" key="5">
    <source>
        <dbReference type="EMBL" id="TCC95031.1"/>
    </source>
</evidence>
<dbReference type="AlphaFoldDB" id="A0A4R0N521"/>
<dbReference type="InterPro" id="IPR018060">
    <property type="entry name" value="HTH_AraC"/>
</dbReference>
<dbReference type="PANTHER" id="PTHR43280:SF28">
    <property type="entry name" value="HTH-TYPE TRANSCRIPTIONAL ACTIVATOR RHAS"/>
    <property type="match status" value="1"/>
</dbReference>
<accession>A0A4R0N521</accession>
<dbReference type="EMBL" id="SJSM01000010">
    <property type="protein sequence ID" value="TCC95031.1"/>
    <property type="molecule type" value="Genomic_DNA"/>
</dbReference>
<evidence type="ECO:0000256" key="1">
    <source>
        <dbReference type="ARBA" id="ARBA00023015"/>
    </source>
</evidence>
<keyword evidence="2" id="KW-0238">DNA-binding</keyword>
<dbReference type="OrthoDB" id="771407at2"/>
<reference evidence="5 6" key="1">
    <citation type="submission" date="2019-02" db="EMBL/GenBank/DDBJ databases">
        <title>Pedobacter sp. RP-3-8 sp. nov., isolated from Arctic soil.</title>
        <authorList>
            <person name="Dahal R.H."/>
        </authorList>
    </citation>
    <scope>NUCLEOTIDE SEQUENCE [LARGE SCALE GENOMIC DNA]</scope>
    <source>
        <strain evidence="5 6">RP-3-8</strain>
    </source>
</reference>
<dbReference type="Proteomes" id="UP000291117">
    <property type="component" value="Unassembled WGS sequence"/>
</dbReference>
<keyword evidence="6" id="KW-1185">Reference proteome</keyword>
<protein>
    <submittedName>
        <fullName evidence="5">AraC family transcriptional regulator</fullName>
    </submittedName>
</protein>
<dbReference type="PANTHER" id="PTHR43280">
    <property type="entry name" value="ARAC-FAMILY TRANSCRIPTIONAL REGULATOR"/>
    <property type="match status" value="1"/>
</dbReference>
<dbReference type="InterPro" id="IPR009057">
    <property type="entry name" value="Homeodomain-like_sf"/>
</dbReference>
<feature type="domain" description="HTH araC/xylS-type" evidence="4">
    <location>
        <begin position="221"/>
        <end position="319"/>
    </location>
</feature>
<name>A0A4R0N521_9SPHI</name>
<dbReference type="Gene3D" id="1.10.10.60">
    <property type="entry name" value="Homeodomain-like"/>
    <property type="match status" value="1"/>
</dbReference>
<dbReference type="GO" id="GO:0043565">
    <property type="term" value="F:sequence-specific DNA binding"/>
    <property type="evidence" value="ECO:0007669"/>
    <property type="project" value="InterPro"/>
</dbReference>
<proteinExistence type="predicted"/>
<dbReference type="SMART" id="SM00342">
    <property type="entry name" value="HTH_ARAC"/>
    <property type="match status" value="1"/>
</dbReference>
<evidence type="ECO:0000259" key="4">
    <source>
        <dbReference type="PROSITE" id="PS01124"/>
    </source>
</evidence>
<organism evidence="5 6">
    <name type="scientific">Pedobacter hiemivivus</name>
    <dbReference type="NCBI Taxonomy" id="2530454"/>
    <lineage>
        <taxon>Bacteria</taxon>
        <taxon>Pseudomonadati</taxon>
        <taxon>Bacteroidota</taxon>
        <taxon>Sphingobacteriia</taxon>
        <taxon>Sphingobacteriales</taxon>
        <taxon>Sphingobacteriaceae</taxon>
        <taxon>Pedobacter</taxon>
    </lineage>
</organism>
<dbReference type="Pfam" id="PF12833">
    <property type="entry name" value="HTH_18"/>
    <property type="match status" value="1"/>
</dbReference>
<keyword evidence="3" id="KW-0804">Transcription</keyword>
<gene>
    <name evidence="5" type="ORF">EZ444_16120</name>
</gene>
<dbReference type="GO" id="GO:0003700">
    <property type="term" value="F:DNA-binding transcription factor activity"/>
    <property type="evidence" value="ECO:0007669"/>
    <property type="project" value="InterPro"/>
</dbReference>
<evidence type="ECO:0000256" key="2">
    <source>
        <dbReference type="ARBA" id="ARBA00023125"/>
    </source>
</evidence>
<evidence type="ECO:0000256" key="3">
    <source>
        <dbReference type="ARBA" id="ARBA00023163"/>
    </source>
</evidence>
<dbReference type="SUPFAM" id="SSF46689">
    <property type="entry name" value="Homeodomain-like"/>
    <property type="match status" value="1"/>
</dbReference>
<dbReference type="PROSITE" id="PS01124">
    <property type="entry name" value="HTH_ARAC_FAMILY_2"/>
    <property type="match status" value="1"/>
</dbReference>